<dbReference type="EMBL" id="NKUJ01000048">
    <property type="protein sequence ID" value="RMJ16365.1"/>
    <property type="molecule type" value="Genomic_DNA"/>
</dbReference>
<dbReference type="InterPro" id="IPR053710">
    <property type="entry name" value="Arylamine_NAT_domain_sf"/>
</dbReference>
<dbReference type="OrthoDB" id="10260017at2759"/>
<name>A0A3M2SGD9_9HYPO</name>
<dbReference type="InterPro" id="IPR001447">
    <property type="entry name" value="Arylamine_N-AcTrfase"/>
</dbReference>
<dbReference type="PANTHER" id="PTHR11786:SF0">
    <property type="entry name" value="ARYLAMINE N-ACETYLTRANSFERASE 4-RELATED"/>
    <property type="match status" value="1"/>
</dbReference>
<dbReference type="GO" id="GO:0016407">
    <property type="term" value="F:acetyltransferase activity"/>
    <property type="evidence" value="ECO:0007669"/>
    <property type="project" value="InterPro"/>
</dbReference>
<keyword evidence="4" id="KW-1185">Reference proteome</keyword>
<dbReference type="InterPro" id="IPR038765">
    <property type="entry name" value="Papain-like_cys_pep_sf"/>
</dbReference>
<keyword evidence="2" id="KW-0012">Acyltransferase</keyword>
<dbReference type="Proteomes" id="UP000277212">
    <property type="component" value="Unassembled WGS sequence"/>
</dbReference>
<keyword evidence="2" id="KW-0808">Transferase</keyword>
<dbReference type="Gene3D" id="3.30.2140.20">
    <property type="match status" value="1"/>
</dbReference>
<dbReference type="AlphaFoldDB" id="A0A3M2SGD9"/>
<evidence type="ECO:0000256" key="1">
    <source>
        <dbReference type="ARBA" id="ARBA00006547"/>
    </source>
</evidence>
<dbReference type="SUPFAM" id="SSF54001">
    <property type="entry name" value="Cysteine proteinases"/>
    <property type="match status" value="1"/>
</dbReference>
<organism evidence="3 4">
    <name type="scientific">Fusarium kuroshium</name>
    <dbReference type="NCBI Taxonomy" id="2010991"/>
    <lineage>
        <taxon>Eukaryota</taxon>
        <taxon>Fungi</taxon>
        <taxon>Dikarya</taxon>
        <taxon>Ascomycota</taxon>
        <taxon>Pezizomycotina</taxon>
        <taxon>Sordariomycetes</taxon>
        <taxon>Hypocreomycetidae</taxon>
        <taxon>Hypocreales</taxon>
        <taxon>Nectriaceae</taxon>
        <taxon>Fusarium</taxon>
        <taxon>Fusarium solani species complex</taxon>
    </lineage>
</organism>
<evidence type="ECO:0000313" key="3">
    <source>
        <dbReference type="EMBL" id="RMJ16365.1"/>
    </source>
</evidence>
<protein>
    <submittedName>
        <fullName evidence="3">Uncharacterized protein</fullName>
    </submittedName>
</protein>
<dbReference type="PANTHER" id="PTHR11786">
    <property type="entry name" value="N-HYDROXYARYLAMINE O-ACETYLTRANSFERASE"/>
    <property type="match status" value="1"/>
</dbReference>
<dbReference type="PRINTS" id="PR01543">
    <property type="entry name" value="ANATRNSFRASE"/>
</dbReference>
<gene>
    <name evidence="3" type="ORF">CDV36_003942</name>
</gene>
<proteinExistence type="inferred from homology"/>
<comment type="similarity">
    <text evidence="1 2">Belongs to the arylamine N-acetyltransferase family.</text>
</comment>
<dbReference type="Pfam" id="PF00797">
    <property type="entry name" value="Acetyltransf_2"/>
    <property type="match status" value="1"/>
</dbReference>
<comment type="caution">
    <text evidence="3">The sequence shown here is derived from an EMBL/GenBank/DDBJ whole genome shotgun (WGS) entry which is preliminary data.</text>
</comment>
<reference evidence="3 4" key="1">
    <citation type="submission" date="2017-06" db="EMBL/GenBank/DDBJ databases">
        <title>Comparative genomic analysis of Ambrosia Fusariam Clade fungi.</title>
        <authorList>
            <person name="Stajich J.E."/>
            <person name="Carrillo J."/>
            <person name="Kijimoto T."/>
            <person name="Eskalen A."/>
            <person name="O'Donnell K."/>
            <person name="Kasson M."/>
        </authorList>
    </citation>
    <scope>NUCLEOTIDE SEQUENCE [LARGE SCALE GENOMIC DNA]</scope>
    <source>
        <strain evidence="3">UCR3666</strain>
    </source>
</reference>
<dbReference type="STRING" id="2010991.A0A3M2SGD9"/>
<evidence type="ECO:0000256" key="2">
    <source>
        <dbReference type="RuleBase" id="RU003452"/>
    </source>
</evidence>
<sequence length="305" mass="34784">MAELPKYSPKQLAEYLDRIQLPASQHASDPLEFLTQLVQKQLVYVPFETLSLHYSTHKNVSLDPDDLHQKIVHKRRGGYCLENNSFFGTVLRSLGFRVFGVICRITMATRGVFDGSWRAMSHMANIVTIDNKRYLVDVGYGADGPCIPLPLNSSDIRDGLPSQQLKLEHKTLPQHLDQSQKVWVYSQRRGLDEWADIYYFLDVEFFPLDFEILNHHAMTKSLWASTVVAQRFTFDEDGLAISGILLLVRDELKAGNSSPQKMRVVKKMENEEQRLDVLEEHFSICLTEEERGAIKGSAVELGKDA</sequence>
<accession>A0A3M2SGD9</accession>
<evidence type="ECO:0000313" key="4">
    <source>
        <dbReference type="Proteomes" id="UP000277212"/>
    </source>
</evidence>